<dbReference type="Proteomes" id="UP000001055">
    <property type="component" value="Unassembled WGS sequence"/>
</dbReference>
<protein>
    <submittedName>
        <fullName evidence="1">Uncharacterized protein</fullName>
    </submittedName>
</protein>
<name>A9JTZ8_PHANO</name>
<sequence>MRPAMGTCRMCAVPQLRIPKHLSGSAPDALEEAVLLCQPVQAVVALAHGADEAAEGVDLVVTGVAAVLVNLANTDLDGSMVLGLDDASGGRLGRY</sequence>
<reference evidence="2" key="1">
    <citation type="journal article" date="2007" name="Plant Cell">
        <title>Dothideomycete-plant interactions illuminated by genome sequencing and EST analysis of the wheat pathogen Stagonospora nodorum.</title>
        <authorList>
            <person name="Hane J.K."/>
            <person name="Lowe R.G."/>
            <person name="Solomon P.S."/>
            <person name="Tan K.C."/>
            <person name="Schoch C.L."/>
            <person name="Spatafora J.W."/>
            <person name="Crous P.W."/>
            <person name="Kodira C."/>
            <person name="Birren B.W."/>
            <person name="Galagan J.E."/>
            <person name="Torriani S.F."/>
            <person name="McDonald B.A."/>
            <person name="Oliver R.P."/>
        </authorList>
    </citation>
    <scope>NUCLEOTIDE SEQUENCE [LARGE SCALE GENOMIC DNA]</scope>
    <source>
        <strain evidence="2">SN15 / ATCC MYA-4574 / FGSC 10173</strain>
    </source>
</reference>
<dbReference type="eggNOG" id="ENOG502TFEW">
    <property type="taxonomic scope" value="Eukaryota"/>
</dbReference>
<proteinExistence type="predicted"/>
<organism evidence="1 2">
    <name type="scientific">Phaeosphaeria nodorum (strain SN15 / ATCC MYA-4574 / FGSC 10173)</name>
    <name type="common">Glume blotch fungus</name>
    <name type="synonym">Parastagonospora nodorum</name>
    <dbReference type="NCBI Taxonomy" id="321614"/>
    <lineage>
        <taxon>Eukaryota</taxon>
        <taxon>Fungi</taxon>
        <taxon>Dikarya</taxon>
        <taxon>Ascomycota</taxon>
        <taxon>Pezizomycotina</taxon>
        <taxon>Dothideomycetes</taxon>
        <taxon>Pleosporomycetidae</taxon>
        <taxon>Pleosporales</taxon>
        <taxon>Pleosporineae</taxon>
        <taxon>Phaeosphaeriaceae</taxon>
        <taxon>Parastagonospora</taxon>
    </lineage>
</organism>
<dbReference type="AlphaFoldDB" id="A9JTZ8"/>
<dbReference type="HOGENOM" id="CLU_2373498_0_0_1"/>
<dbReference type="InParanoid" id="A9JTZ8"/>
<dbReference type="RefSeq" id="XP_001791199.1">
    <property type="nucleotide sequence ID" value="XM_001791147.1"/>
</dbReference>
<dbReference type="EMBL" id="CH445325">
    <property type="protein sequence ID" value="EDP89754.1"/>
    <property type="molecule type" value="Genomic_DNA"/>
</dbReference>
<accession>A9JTZ8</accession>
<dbReference type="KEGG" id="pno:SNOG_20004"/>
<dbReference type="GeneID" id="5967862"/>
<evidence type="ECO:0000313" key="1">
    <source>
        <dbReference type="EMBL" id="EDP89754.1"/>
    </source>
</evidence>
<gene>
    <name evidence="1" type="ORF">SNOG_20004</name>
</gene>
<evidence type="ECO:0000313" key="2">
    <source>
        <dbReference type="Proteomes" id="UP000001055"/>
    </source>
</evidence>